<organism evidence="4 5">
    <name type="scientific">Isoalcanivorax beigongshangi</name>
    <dbReference type="NCBI Taxonomy" id="3238810"/>
    <lineage>
        <taxon>Bacteria</taxon>
        <taxon>Pseudomonadati</taxon>
        <taxon>Pseudomonadota</taxon>
        <taxon>Gammaproteobacteria</taxon>
        <taxon>Oceanospirillales</taxon>
        <taxon>Alcanivoracaceae</taxon>
        <taxon>Isoalcanivorax</taxon>
    </lineage>
</organism>
<sequence>MSERSGTVERILDTAEELFAQKGFAETSLRAITSRAGVNLAAVNYHFGSKEALIQAVFERFLGPFCASLDAALDELDGQQVSLEQLLALISGTALGPQGQRPHRVALFFRLSGLAYTQAQGHLRRFFQEHYGAVFARVLRLLSVAAPDVPPMEMFWRVHFGLGAIVFAMSGMEPLRAICKSDFGVTLSVADVNQRLLPFIIGGIRAPVMPS</sequence>
<dbReference type="Gene3D" id="1.10.357.10">
    <property type="entry name" value="Tetracycline Repressor, domain 2"/>
    <property type="match status" value="1"/>
</dbReference>
<comment type="caution">
    <text evidence="4">The sequence shown here is derived from an EMBL/GenBank/DDBJ whole genome shotgun (WGS) entry which is preliminary data.</text>
</comment>
<dbReference type="InterPro" id="IPR036271">
    <property type="entry name" value="Tet_transcr_reg_TetR-rel_C_sf"/>
</dbReference>
<gene>
    <name evidence="4" type="ORF">AB5I84_06365</name>
</gene>
<name>A0ABV4AG04_9GAMM</name>
<dbReference type="PROSITE" id="PS01081">
    <property type="entry name" value="HTH_TETR_1"/>
    <property type="match status" value="1"/>
</dbReference>
<protein>
    <submittedName>
        <fullName evidence="4">TetR/AcrR family transcriptional regulator</fullName>
    </submittedName>
</protein>
<proteinExistence type="predicted"/>
<dbReference type="SUPFAM" id="SSF46689">
    <property type="entry name" value="Homeodomain-like"/>
    <property type="match status" value="1"/>
</dbReference>
<reference evidence="4 5" key="1">
    <citation type="submission" date="2024-07" db="EMBL/GenBank/DDBJ databases">
        <authorList>
            <person name="Ren Q."/>
        </authorList>
    </citation>
    <scope>NUCLEOTIDE SEQUENCE [LARGE SCALE GENOMIC DNA]</scope>
    <source>
        <strain evidence="4 5">REN37</strain>
    </source>
</reference>
<dbReference type="InterPro" id="IPR009057">
    <property type="entry name" value="Homeodomain-like_sf"/>
</dbReference>
<feature type="domain" description="HTH tetR-type" evidence="3">
    <location>
        <begin position="5"/>
        <end position="65"/>
    </location>
</feature>
<dbReference type="InterPro" id="IPR050109">
    <property type="entry name" value="HTH-type_TetR-like_transc_reg"/>
</dbReference>
<evidence type="ECO:0000313" key="4">
    <source>
        <dbReference type="EMBL" id="MEY1661769.1"/>
    </source>
</evidence>
<dbReference type="Pfam" id="PF00440">
    <property type="entry name" value="TetR_N"/>
    <property type="match status" value="1"/>
</dbReference>
<dbReference type="SUPFAM" id="SSF48498">
    <property type="entry name" value="Tetracyclin repressor-like, C-terminal domain"/>
    <property type="match status" value="1"/>
</dbReference>
<dbReference type="Pfam" id="PF17939">
    <property type="entry name" value="TetR_C_30"/>
    <property type="match status" value="1"/>
</dbReference>
<accession>A0ABV4AG04</accession>
<dbReference type="Proteomes" id="UP001562065">
    <property type="component" value="Unassembled WGS sequence"/>
</dbReference>
<evidence type="ECO:0000313" key="5">
    <source>
        <dbReference type="Proteomes" id="UP001562065"/>
    </source>
</evidence>
<dbReference type="InterPro" id="IPR023772">
    <property type="entry name" value="DNA-bd_HTH_TetR-type_CS"/>
</dbReference>
<keyword evidence="5" id="KW-1185">Reference proteome</keyword>
<dbReference type="EMBL" id="JBGCUO010000001">
    <property type="protein sequence ID" value="MEY1661769.1"/>
    <property type="molecule type" value="Genomic_DNA"/>
</dbReference>
<dbReference type="PRINTS" id="PR00455">
    <property type="entry name" value="HTHTETR"/>
</dbReference>
<dbReference type="PANTHER" id="PTHR30055">
    <property type="entry name" value="HTH-TYPE TRANSCRIPTIONAL REGULATOR RUTR"/>
    <property type="match status" value="1"/>
</dbReference>
<evidence type="ECO:0000256" key="1">
    <source>
        <dbReference type="ARBA" id="ARBA00023125"/>
    </source>
</evidence>
<dbReference type="PROSITE" id="PS50977">
    <property type="entry name" value="HTH_TETR_2"/>
    <property type="match status" value="1"/>
</dbReference>
<dbReference type="PANTHER" id="PTHR30055:SF235">
    <property type="entry name" value="TRANSCRIPTIONAL REGULATORY PROTEIN"/>
    <property type="match status" value="1"/>
</dbReference>
<dbReference type="InterPro" id="IPR041586">
    <property type="entry name" value="PsrA_TetR_C"/>
</dbReference>
<evidence type="ECO:0000256" key="2">
    <source>
        <dbReference type="PROSITE-ProRule" id="PRU00335"/>
    </source>
</evidence>
<feature type="DNA-binding region" description="H-T-H motif" evidence="2">
    <location>
        <begin position="28"/>
        <end position="47"/>
    </location>
</feature>
<evidence type="ECO:0000259" key="3">
    <source>
        <dbReference type="PROSITE" id="PS50977"/>
    </source>
</evidence>
<dbReference type="InterPro" id="IPR001647">
    <property type="entry name" value="HTH_TetR"/>
</dbReference>
<dbReference type="RefSeq" id="WP_369455018.1">
    <property type="nucleotide sequence ID" value="NZ_JBGCUO010000001.1"/>
</dbReference>
<keyword evidence="1 2" id="KW-0238">DNA-binding</keyword>